<dbReference type="AlphaFoldDB" id="A0A336LG45"/>
<evidence type="ECO:0000256" key="1">
    <source>
        <dbReference type="SAM" id="MobiDB-lite"/>
    </source>
</evidence>
<dbReference type="EMBL" id="UFQS01003442">
    <property type="protein sequence ID" value="SSX15643.1"/>
    <property type="molecule type" value="Genomic_DNA"/>
</dbReference>
<reference evidence="2" key="1">
    <citation type="submission" date="2018-04" db="EMBL/GenBank/DDBJ databases">
        <authorList>
            <person name="Go L.Y."/>
            <person name="Mitchell J.A."/>
        </authorList>
    </citation>
    <scope>NUCLEOTIDE SEQUENCE</scope>
    <source>
        <tissue evidence="2">Whole organism</tissue>
    </source>
</reference>
<gene>
    <name evidence="2" type="primary">CSON008924</name>
</gene>
<evidence type="ECO:0000313" key="3">
    <source>
        <dbReference type="EMBL" id="SSX35004.1"/>
    </source>
</evidence>
<protein>
    <submittedName>
        <fullName evidence="2">CSON008924 protein</fullName>
    </submittedName>
</protein>
<dbReference type="VEuPathDB" id="VectorBase:CSON008924"/>
<reference evidence="3" key="2">
    <citation type="submission" date="2018-07" db="EMBL/GenBank/DDBJ databases">
        <authorList>
            <person name="Quirk P.G."/>
            <person name="Krulwich T.A."/>
        </authorList>
    </citation>
    <scope>NUCLEOTIDE SEQUENCE</scope>
</reference>
<evidence type="ECO:0000313" key="2">
    <source>
        <dbReference type="EMBL" id="SSX15643.1"/>
    </source>
</evidence>
<name>A0A336LG45_CULSO</name>
<organism evidence="2">
    <name type="scientific">Culicoides sonorensis</name>
    <name type="common">Biting midge</name>
    <dbReference type="NCBI Taxonomy" id="179676"/>
    <lineage>
        <taxon>Eukaryota</taxon>
        <taxon>Metazoa</taxon>
        <taxon>Ecdysozoa</taxon>
        <taxon>Arthropoda</taxon>
        <taxon>Hexapoda</taxon>
        <taxon>Insecta</taxon>
        <taxon>Pterygota</taxon>
        <taxon>Neoptera</taxon>
        <taxon>Endopterygota</taxon>
        <taxon>Diptera</taxon>
        <taxon>Nematocera</taxon>
        <taxon>Chironomoidea</taxon>
        <taxon>Ceratopogonidae</taxon>
        <taxon>Ceratopogoninae</taxon>
        <taxon>Culicoides</taxon>
        <taxon>Monoculicoides</taxon>
    </lineage>
</organism>
<accession>A0A336LG45</accession>
<proteinExistence type="predicted"/>
<dbReference type="EMBL" id="UFQT01003442">
    <property type="protein sequence ID" value="SSX35004.1"/>
    <property type="molecule type" value="Genomic_DNA"/>
</dbReference>
<sequence length="62" mass="7319">MPTIYDQSFLRSKKPRTSEIRSRYSRTINATLQQQNINQTDHPKYKADETSVLCLYQNIITL</sequence>
<feature type="compositionally biased region" description="Polar residues" evidence="1">
    <location>
        <begin position="1"/>
        <end position="10"/>
    </location>
</feature>
<feature type="region of interest" description="Disordered" evidence="1">
    <location>
        <begin position="1"/>
        <end position="21"/>
    </location>
</feature>